<keyword evidence="3" id="KW-1185">Reference proteome</keyword>
<accession>A0A2D0NB80</accession>
<dbReference type="Gene3D" id="3.40.50.300">
    <property type="entry name" value="P-loop containing nucleotide triphosphate hydrolases"/>
    <property type="match status" value="1"/>
</dbReference>
<dbReference type="Pfam" id="PF07728">
    <property type="entry name" value="AAA_5"/>
    <property type="match status" value="1"/>
</dbReference>
<dbReference type="SMART" id="SM00382">
    <property type="entry name" value="AAA"/>
    <property type="match status" value="1"/>
</dbReference>
<name>A0A2D0NB80_FLAN2</name>
<proteinExistence type="predicted"/>
<evidence type="ECO:0000259" key="1">
    <source>
        <dbReference type="SMART" id="SM00382"/>
    </source>
</evidence>
<dbReference type="InterPro" id="IPR003593">
    <property type="entry name" value="AAA+_ATPase"/>
</dbReference>
<gene>
    <name evidence="2" type="ORF">CRP01_14915</name>
</gene>
<dbReference type="SUPFAM" id="SSF52540">
    <property type="entry name" value="P-loop containing nucleoside triphosphate hydrolases"/>
    <property type="match status" value="1"/>
</dbReference>
<dbReference type="CDD" id="cd00009">
    <property type="entry name" value="AAA"/>
    <property type="match status" value="1"/>
</dbReference>
<dbReference type="GO" id="GO:0016887">
    <property type="term" value="F:ATP hydrolysis activity"/>
    <property type="evidence" value="ECO:0007669"/>
    <property type="project" value="InterPro"/>
</dbReference>
<reference evidence="2 3" key="1">
    <citation type="submission" date="2017-10" db="EMBL/GenBank/DDBJ databases">
        <title>The draft genome sequence of Lewinella nigricans NBRC 102662.</title>
        <authorList>
            <person name="Wang K."/>
        </authorList>
    </citation>
    <scope>NUCLEOTIDE SEQUENCE [LARGE SCALE GENOMIC DNA]</scope>
    <source>
        <strain evidence="2 3">NBRC 102662</strain>
    </source>
</reference>
<dbReference type="GO" id="GO:0005524">
    <property type="term" value="F:ATP binding"/>
    <property type="evidence" value="ECO:0007669"/>
    <property type="project" value="InterPro"/>
</dbReference>
<protein>
    <submittedName>
        <fullName evidence="2">ATPase</fullName>
    </submittedName>
</protein>
<dbReference type="Proteomes" id="UP000223913">
    <property type="component" value="Unassembled WGS sequence"/>
</dbReference>
<dbReference type="AlphaFoldDB" id="A0A2D0NB80"/>
<dbReference type="InterPro" id="IPR011704">
    <property type="entry name" value="ATPase_dyneun-rel_AAA"/>
</dbReference>
<dbReference type="EMBL" id="PDUD01000020">
    <property type="protein sequence ID" value="PHN05764.1"/>
    <property type="molecule type" value="Genomic_DNA"/>
</dbReference>
<dbReference type="OrthoDB" id="9808317at2"/>
<evidence type="ECO:0000313" key="3">
    <source>
        <dbReference type="Proteomes" id="UP000223913"/>
    </source>
</evidence>
<evidence type="ECO:0000313" key="2">
    <source>
        <dbReference type="EMBL" id="PHN05764.1"/>
    </source>
</evidence>
<dbReference type="RefSeq" id="WP_099150854.1">
    <property type="nucleotide sequence ID" value="NZ_PDUD01000020.1"/>
</dbReference>
<comment type="caution">
    <text evidence="2">The sequence shown here is derived from an EMBL/GenBank/DDBJ whole genome shotgun (WGS) entry which is preliminary data.</text>
</comment>
<organism evidence="2 3">
    <name type="scientific">Flavilitoribacter nigricans (strain ATCC 23147 / DSM 23189 / NBRC 102662 / NCIMB 1420 / SS-2)</name>
    <name type="common">Lewinella nigricans</name>
    <dbReference type="NCBI Taxonomy" id="1122177"/>
    <lineage>
        <taxon>Bacteria</taxon>
        <taxon>Pseudomonadati</taxon>
        <taxon>Bacteroidota</taxon>
        <taxon>Saprospiria</taxon>
        <taxon>Saprospirales</taxon>
        <taxon>Lewinellaceae</taxon>
        <taxon>Flavilitoribacter</taxon>
    </lineage>
</organism>
<sequence>MTAFDYTYYGTKVKAGSLIEFLEYMFDINAKAAEAGKLQTPVCIWGLHGIGKTEIVRDLARRKDYGFSYIAPAQFEEMGDLLGMPTIDGDATVFRAPDWVPREEKPGILLIDDVNRADDRILRGIMQLLQNYELVSWSLPKGWQIVLTANPDGGDYSVTPLDDAMLTRMMHITLTFDEVEWARWAQASGIDSRGIDFVLTYPEMMQGQRTTPRTLVQFFQAIAPIEDLNQNLGLVKILGDSCLDAETVAAFIAFVQESLHKLPEPAELLAASSDTEFRKQLEPLIQEKPVRVDLLSTLAFRLFTFGTDPNGQAQAGQVENMKRFLLLDAIPADVRLGLARNLATTKLSVWQELLEDPDLMDLLLG</sequence>
<feature type="domain" description="AAA+ ATPase" evidence="1">
    <location>
        <begin position="38"/>
        <end position="176"/>
    </location>
</feature>
<dbReference type="InterPro" id="IPR027417">
    <property type="entry name" value="P-loop_NTPase"/>
</dbReference>